<evidence type="ECO:0000313" key="1">
    <source>
        <dbReference type="EMBL" id="PRQ36981.1"/>
    </source>
</evidence>
<evidence type="ECO:0000313" key="2">
    <source>
        <dbReference type="Proteomes" id="UP000238479"/>
    </source>
</evidence>
<keyword evidence="2" id="KW-1185">Reference proteome</keyword>
<accession>A0A2P6QS26</accession>
<dbReference type="Proteomes" id="UP000238479">
    <property type="component" value="Chromosome 4"/>
</dbReference>
<sequence>MMVWSVFLSWFKVNTLVLDIYAFFSYPLQHGFGTQLQLLWWGMMGAGFYSLWDARNSIDFDEHHIIADYLICSSKLQIREFKRSRVRAPSRVGMGWVFFFFFLKKKKKKKKSCKFERLILGVLELCVT</sequence>
<proteinExistence type="predicted"/>
<gene>
    <name evidence="1" type="ORF">RchiOBHm_Chr4g0397541</name>
</gene>
<organism evidence="1 2">
    <name type="scientific">Rosa chinensis</name>
    <name type="common">China rose</name>
    <dbReference type="NCBI Taxonomy" id="74649"/>
    <lineage>
        <taxon>Eukaryota</taxon>
        <taxon>Viridiplantae</taxon>
        <taxon>Streptophyta</taxon>
        <taxon>Embryophyta</taxon>
        <taxon>Tracheophyta</taxon>
        <taxon>Spermatophyta</taxon>
        <taxon>Magnoliopsida</taxon>
        <taxon>eudicotyledons</taxon>
        <taxon>Gunneridae</taxon>
        <taxon>Pentapetalae</taxon>
        <taxon>rosids</taxon>
        <taxon>fabids</taxon>
        <taxon>Rosales</taxon>
        <taxon>Rosaceae</taxon>
        <taxon>Rosoideae</taxon>
        <taxon>Rosoideae incertae sedis</taxon>
        <taxon>Rosa</taxon>
    </lineage>
</organism>
<protein>
    <submittedName>
        <fullName evidence="1">Uncharacterized protein</fullName>
    </submittedName>
</protein>
<name>A0A2P6QS26_ROSCH</name>
<reference evidence="1 2" key="1">
    <citation type="journal article" date="2018" name="Nat. Genet.">
        <title>The Rosa genome provides new insights in the design of modern roses.</title>
        <authorList>
            <person name="Bendahmane M."/>
        </authorList>
    </citation>
    <scope>NUCLEOTIDE SEQUENCE [LARGE SCALE GENOMIC DNA]</scope>
    <source>
        <strain evidence="2">cv. Old Blush</strain>
    </source>
</reference>
<dbReference type="Gramene" id="PRQ36981">
    <property type="protein sequence ID" value="PRQ36981"/>
    <property type="gene ID" value="RchiOBHm_Chr4g0397541"/>
</dbReference>
<dbReference type="EMBL" id="PDCK01000042">
    <property type="protein sequence ID" value="PRQ36981.1"/>
    <property type="molecule type" value="Genomic_DNA"/>
</dbReference>
<dbReference type="AlphaFoldDB" id="A0A2P6QS26"/>
<comment type="caution">
    <text evidence="1">The sequence shown here is derived from an EMBL/GenBank/DDBJ whole genome shotgun (WGS) entry which is preliminary data.</text>
</comment>